<dbReference type="EnsemblMetazoa" id="GAUT023613-RA">
    <property type="protein sequence ID" value="GAUT023613-PA"/>
    <property type="gene ID" value="GAUT023613"/>
</dbReference>
<sequence>MQNSFINTPVNEYENTVAQDPIDSVFSSTFASILATPSSSVEYLSSASNPLHSASTIFGSPISIPHATQDAQERFDEPTDKAIDAISTPTEACALVLVLPRRMTIASLLCPNTSLHKIGNTMRLRNSDMKSNDINFQQFNCSQQQMSSPDSLTATIQYRYLFEKLNSYSGTSWLQNLYLISIDNDYSVILMPEMQLKLGIRKNMYLRMTVRCSA</sequence>
<dbReference type="AlphaFoldDB" id="A0A1A9V2F9"/>
<evidence type="ECO:0000313" key="1">
    <source>
        <dbReference type="EnsemblMetazoa" id="GAUT023613-PA"/>
    </source>
</evidence>
<reference evidence="1" key="1">
    <citation type="submission" date="2020-05" db="UniProtKB">
        <authorList>
            <consortium name="EnsemblMetazoa"/>
        </authorList>
    </citation>
    <scope>IDENTIFICATION</scope>
    <source>
        <strain evidence="1">TTRI</strain>
    </source>
</reference>
<keyword evidence="2" id="KW-1185">Reference proteome</keyword>
<proteinExistence type="predicted"/>
<dbReference type="Proteomes" id="UP000078200">
    <property type="component" value="Unassembled WGS sequence"/>
</dbReference>
<dbReference type="VEuPathDB" id="VectorBase:GAUT023613"/>
<organism evidence="1 2">
    <name type="scientific">Glossina austeni</name>
    <name type="common">Savannah tsetse fly</name>
    <dbReference type="NCBI Taxonomy" id="7395"/>
    <lineage>
        <taxon>Eukaryota</taxon>
        <taxon>Metazoa</taxon>
        <taxon>Ecdysozoa</taxon>
        <taxon>Arthropoda</taxon>
        <taxon>Hexapoda</taxon>
        <taxon>Insecta</taxon>
        <taxon>Pterygota</taxon>
        <taxon>Neoptera</taxon>
        <taxon>Endopterygota</taxon>
        <taxon>Diptera</taxon>
        <taxon>Brachycera</taxon>
        <taxon>Muscomorpha</taxon>
        <taxon>Hippoboscoidea</taxon>
        <taxon>Glossinidae</taxon>
        <taxon>Glossina</taxon>
    </lineage>
</organism>
<accession>A0A1A9V2F9</accession>
<name>A0A1A9V2F9_GLOAU</name>
<protein>
    <submittedName>
        <fullName evidence="1">Uncharacterized protein</fullName>
    </submittedName>
</protein>
<evidence type="ECO:0000313" key="2">
    <source>
        <dbReference type="Proteomes" id="UP000078200"/>
    </source>
</evidence>